<dbReference type="KEGG" id="hir:HETIRDRAFT_433420"/>
<protein>
    <submittedName>
        <fullName evidence="1">Uncharacterized protein</fullName>
    </submittedName>
</protein>
<proteinExistence type="predicted"/>
<dbReference type="InParanoid" id="W4KFV9"/>
<accession>W4KFV9</accession>
<dbReference type="AlphaFoldDB" id="W4KFV9"/>
<keyword evidence="2" id="KW-1185">Reference proteome</keyword>
<dbReference type="Proteomes" id="UP000030671">
    <property type="component" value="Unassembled WGS sequence"/>
</dbReference>
<evidence type="ECO:0000313" key="2">
    <source>
        <dbReference type="Proteomes" id="UP000030671"/>
    </source>
</evidence>
<dbReference type="EMBL" id="KI925456">
    <property type="protein sequence ID" value="ETW84732.1"/>
    <property type="molecule type" value="Genomic_DNA"/>
</dbReference>
<dbReference type="GeneID" id="20674671"/>
<organism evidence="1 2">
    <name type="scientific">Heterobasidion irregulare (strain TC 32-1)</name>
    <dbReference type="NCBI Taxonomy" id="747525"/>
    <lineage>
        <taxon>Eukaryota</taxon>
        <taxon>Fungi</taxon>
        <taxon>Dikarya</taxon>
        <taxon>Basidiomycota</taxon>
        <taxon>Agaricomycotina</taxon>
        <taxon>Agaricomycetes</taxon>
        <taxon>Russulales</taxon>
        <taxon>Bondarzewiaceae</taxon>
        <taxon>Heterobasidion</taxon>
        <taxon>Heterobasidion annosum species complex</taxon>
    </lineage>
</organism>
<gene>
    <name evidence="1" type="ORF">HETIRDRAFT_433420</name>
</gene>
<sequence>MGLAMGDKRVGARTKKVALSAPTLNSKALTLLRQIPHRCMSTMSIFRALDEAPKRS</sequence>
<reference evidence="1 2" key="1">
    <citation type="journal article" date="2012" name="New Phytol.">
        <title>Insight into trade-off between wood decay and parasitism from the genome of a fungal forest pathogen.</title>
        <authorList>
            <person name="Olson A."/>
            <person name="Aerts A."/>
            <person name="Asiegbu F."/>
            <person name="Belbahri L."/>
            <person name="Bouzid O."/>
            <person name="Broberg A."/>
            <person name="Canback B."/>
            <person name="Coutinho P.M."/>
            <person name="Cullen D."/>
            <person name="Dalman K."/>
            <person name="Deflorio G."/>
            <person name="van Diepen L.T."/>
            <person name="Dunand C."/>
            <person name="Duplessis S."/>
            <person name="Durling M."/>
            <person name="Gonthier P."/>
            <person name="Grimwood J."/>
            <person name="Fossdal C.G."/>
            <person name="Hansson D."/>
            <person name="Henrissat B."/>
            <person name="Hietala A."/>
            <person name="Himmelstrand K."/>
            <person name="Hoffmeister D."/>
            <person name="Hogberg N."/>
            <person name="James T.Y."/>
            <person name="Karlsson M."/>
            <person name="Kohler A."/>
            <person name="Kues U."/>
            <person name="Lee Y.H."/>
            <person name="Lin Y.C."/>
            <person name="Lind M."/>
            <person name="Lindquist E."/>
            <person name="Lombard V."/>
            <person name="Lucas S."/>
            <person name="Lunden K."/>
            <person name="Morin E."/>
            <person name="Murat C."/>
            <person name="Park J."/>
            <person name="Raffaello T."/>
            <person name="Rouze P."/>
            <person name="Salamov A."/>
            <person name="Schmutz J."/>
            <person name="Solheim H."/>
            <person name="Stahlberg J."/>
            <person name="Velez H."/>
            <person name="de Vries R.P."/>
            <person name="Wiebenga A."/>
            <person name="Woodward S."/>
            <person name="Yakovlev I."/>
            <person name="Garbelotto M."/>
            <person name="Martin F."/>
            <person name="Grigoriev I.V."/>
            <person name="Stenlid J."/>
        </authorList>
    </citation>
    <scope>NUCLEOTIDE SEQUENCE [LARGE SCALE GENOMIC DNA]</scope>
    <source>
        <strain evidence="1 2">TC 32-1</strain>
    </source>
</reference>
<evidence type="ECO:0000313" key="1">
    <source>
        <dbReference type="EMBL" id="ETW84732.1"/>
    </source>
</evidence>
<dbReference type="HOGENOM" id="CLU_3014410_0_0_1"/>
<dbReference type="RefSeq" id="XP_009544368.1">
    <property type="nucleotide sequence ID" value="XM_009546073.1"/>
</dbReference>
<name>W4KFV9_HETIT</name>